<dbReference type="Gene3D" id="3.30.390.10">
    <property type="entry name" value="Enolase-like, N-terminal domain"/>
    <property type="match status" value="1"/>
</dbReference>
<dbReference type="InterPro" id="IPR013341">
    <property type="entry name" value="Mandelate_racemase_N_dom"/>
</dbReference>
<feature type="binding site" evidence="6">
    <location>
        <position position="243"/>
    </location>
    <ligand>
        <name>Mg(2+)</name>
        <dbReference type="ChEBI" id="CHEBI:18420"/>
    </ligand>
</feature>
<evidence type="ECO:0000256" key="6">
    <source>
        <dbReference type="PIRSR" id="PIRSR634603-3"/>
    </source>
</evidence>
<dbReference type="Pfam" id="PF02746">
    <property type="entry name" value="MR_MLE_N"/>
    <property type="match status" value="1"/>
</dbReference>
<evidence type="ECO:0000313" key="9">
    <source>
        <dbReference type="EMBL" id="MEC1178922.1"/>
    </source>
</evidence>
<dbReference type="InterPro" id="IPR034603">
    <property type="entry name" value="Dipeptide_epimerase"/>
</dbReference>
<dbReference type="InterPro" id="IPR013342">
    <property type="entry name" value="Mandelate_racemase_C"/>
</dbReference>
<feature type="active site" description="Proton acceptor; specific for (S)-substrate epimerization" evidence="5">
    <location>
        <position position="267"/>
    </location>
</feature>
<evidence type="ECO:0000313" key="10">
    <source>
        <dbReference type="Proteomes" id="UP001344888"/>
    </source>
</evidence>
<keyword evidence="3 6" id="KW-0460">Magnesium</keyword>
<dbReference type="Proteomes" id="UP001344888">
    <property type="component" value="Unassembled WGS sequence"/>
</dbReference>
<evidence type="ECO:0000256" key="1">
    <source>
        <dbReference type="ARBA" id="ARBA00008031"/>
    </source>
</evidence>
<feature type="active site" description="Proton acceptor; specific for (R)-substrate epimerization" evidence="5">
    <location>
        <position position="163"/>
    </location>
</feature>
<evidence type="ECO:0000256" key="4">
    <source>
        <dbReference type="ARBA" id="ARBA00023235"/>
    </source>
</evidence>
<keyword evidence="4 7" id="KW-0413">Isomerase</keyword>
<dbReference type="GO" id="GO:0016855">
    <property type="term" value="F:racemase and epimerase activity, acting on amino acids and derivatives"/>
    <property type="evidence" value="ECO:0007669"/>
    <property type="project" value="UniProtKB-UniRule"/>
</dbReference>
<dbReference type="Pfam" id="PF13378">
    <property type="entry name" value="MR_MLE_C"/>
    <property type="match status" value="1"/>
</dbReference>
<dbReference type="InterPro" id="IPR036849">
    <property type="entry name" value="Enolase-like_C_sf"/>
</dbReference>
<feature type="binding site" evidence="6">
    <location>
        <position position="191"/>
    </location>
    <ligand>
        <name>Mg(2+)</name>
        <dbReference type="ChEBI" id="CHEBI:18420"/>
    </ligand>
</feature>
<dbReference type="AlphaFoldDB" id="A0AAW9NMT4"/>
<evidence type="ECO:0000256" key="5">
    <source>
        <dbReference type="PIRSR" id="PIRSR634603-1"/>
    </source>
</evidence>
<gene>
    <name evidence="9" type="ORF">P9B03_10535</name>
</gene>
<dbReference type="SFLD" id="SFLDS00001">
    <property type="entry name" value="Enolase"/>
    <property type="match status" value="1"/>
</dbReference>
<dbReference type="SMART" id="SM00922">
    <property type="entry name" value="MR_MLE"/>
    <property type="match status" value="1"/>
</dbReference>
<dbReference type="PANTHER" id="PTHR48073">
    <property type="entry name" value="O-SUCCINYLBENZOATE SYNTHASE-RELATED"/>
    <property type="match status" value="1"/>
</dbReference>
<dbReference type="SUPFAM" id="SSF54826">
    <property type="entry name" value="Enolase N-terminal domain-like"/>
    <property type="match status" value="1"/>
</dbReference>
<comment type="cofactor">
    <cofactor evidence="6 7">
        <name>Mg(2+)</name>
        <dbReference type="ChEBI" id="CHEBI:18420"/>
    </cofactor>
    <text evidence="6 7">Binds 1 Mg(2+) ion per subunit.</text>
</comment>
<dbReference type="EMBL" id="JARSFG010000015">
    <property type="protein sequence ID" value="MEC1178922.1"/>
    <property type="molecule type" value="Genomic_DNA"/>
</dbReference>
<name>A0AAW9NMT4_9BACL</name>
<feature type="binding site" evidence="6">
    <location>
        <position position="218"/>
    </location>
    <ligand>
        <name>Mg(2+)</name>
        <dbReference type="ChEBI" id="CHEBI:18420"/>
    </ligand>
</feature>
<dbReference type="InterPro" id="IPR029065">
    <property type="entry name" value="Enolase_C-like"/>
</dbReference>
<reference evidence="9 10" key="1">
    <citation type="submission" date="2023-03" db="EMBL/GenBank/DDBJ databases">
        <title>Bacillus Genome Sequencing.</title>
        <authorList>
            <person name="Dunlap C."/>
        </authorList>
    </citation>
    <scope>NUCLEOTIDE SEQUENCE [LARGE SCALE GENOMIC DNA]</scope>
    <source>
        <strain evidence="9 10">B-59205</strain>
    </source>
</reference>
<evidence type="ECO:0000256" key="7">
    <source>
        <dbReference type="RuleBase" id="RU366006"/>
    </source>
</evidence>
<protein>
    <recommendedName>
        <fullName evidence="7">Dipeptide epimerase</fullName>
        <ecNumber evidence="7">5.1.1.-</ecNumber>
    </recommendedName>
</protein>
<feature type="domain" description="Mandelate racemase/muconate lactonizing enzyme C-terminal" evidence="8">
    <location>
        <begin position="142"/>
        <end position="239"/>
    </location>
</feature>
<comment type="similarity">
    <text evidence="1 7">Belongs to the mandelate racemase/muconate lactonizing enzyme family.</text>
</comment>
<evidence type="ECO:0000256" key="2">
    <source>
        <dbReference type="ARBA" id="ARBA00022723"/>
    </source>
</evidence>
<dbReference type="EC" id="5.1.1.-" evidence="7"/>
<dbReference type="FunFam" id="3.30.390.10:FF:000009">
    <property type="entry name" value="Hydrophobic dipeptide epimerase"/>
    <property type="match status" value="1"/>
</dbReference>
<comment type="caution">
    <text evidence="9">The sequence shown here is derived from an EMBL/GenBank/DDBJ whole genome shotgun (WGS) entry which is preliminary data.</text>
</comment>
<dbReference type="Gene3D" id="3.20.20.120">
    <property type="entry name" value="Enolase-like C-terminal domain"/>
    <property type="match status" value="1"/>
</dbReference>
<dbReference type="PANTHER" id="PTHR48073:SF2">
    <property type="entry name" value="O-SUCCINYLBENZOATE SYNTHASE"/>
    <property type="match status" value="1"/>
</dbReference>
<dbReference type="RefSeq" id="WP_326123406.1">
    <property type="nucleotide sequence ID" value="NZ_JARSFG010000015.1"/>
</dbReference>
<accession>A0AAW9NMT4</accession>
<evidence type="ECO:0000256" key="3">
    <source>
        <dbReference type="ARBA" id="ARBA00022842"/>
    </source>
</evidence>
<dbReference type="InterPro" id="IPR029017">
    <property type="entry name" value="Enolase-like_N"/>
</dbReference>
<dbReference type="SUPFAM" id="SSF51604">
    <property type="entry name" value="Enolase C-terminal domain-like"/>
    <property type="match status" value="1"/>
</dbReference>
<dbReference type="CDD" id="cd03319">
    <property type="entry name" value="L-Ala-DL-Glu_epimerase"/>
    <property type="match status" value="1"/>
</dbReference>
<dbReference type="GO" id="GO:0006518">
    <property type="term" value="P:peptide metabolic process"/>
    <property type="evidence" value="ECO:0007669"/>
    <property type="project" value="UniProtKB-ARBA"/>
</dbReference>
<organism evidence="9 10">
    <name type="scientific">Metasolibacillus meyeri</name>
    <dbReference type="NCBI Taxonomy" id="1071052"/>
    <lineage>
        <taxon>Bacteria</taxon>
        <taxon>Bacillati</taxon>
        <taxon>Bacillota</taxon>
        <taxon>Bacilli</taxon>
        <taxon>Bacillales</taxon>
        <taxon>Caryophanaceae</taxon>
        <taxon>Metasolibacillus</taxon>
    </lineage>
</organism>
<evidence type="ECO:0000259" key="8">
    <source>
        <dbReference type="SMART" id="SM00922"/>
    </source>
</evidence>
<keyword evidence="2 6" id="KW-0479">Metal-binding</keyword>
<dbReference type="SFLD" id="SFLDF00009">
    <property type="entry name" value="o-succinylbenzoate_synthase"/>
    <property type="match status" value="1"/>
</dbReference>
<keyword evidence="10" id="KW-1185">Reference proteome</keyword>
<proteinExistence type="inferred from homology"/>
<dbReference type="SFLD" id="SFLDG00180">
    <property type="entry name" value="muconate_cycloisomerase"/>
    <property type="match status" value="1"/>
</dbReference>
<dbReference type="GO" id="GO:0000287">
    <property type="term" value="F:magnesium ion binding"/>
    <property type="evidence" value="ECO:0007669"/>
    <property type="project" value="UniProtKB-ARBA"/>
</dbReference>
<sequence length="369" mass="40446">MKIEKIELFAIELPLKEPFIISYATYYTMPSLIVKLTLDNGVIGYGEGIADEHVTGESMYGAFEIIEKILAPRLIGMNPLHMEAIHDVMDRAILAAPTAKAALDIACYDAAAKSLNMPVYDLLGGRFHEEFPITHVLSIQEPAVMAQEALDKVEEGYRSFKLKVGAKMLEDVKRIQAVREAVGPEIAIRVDVNQGWKNSATALQALALLENCHLDWIEQPIVAHDIDGMVEIKQKTTTPVMIDEGLVGIAEMRTIIQKQAAHKVNIKLMKCGGIYKANKLAIMAEMANIECQVGSMVESSVGSAAGYHVAFSKKSMTSVELTGPLKYSEDIGNLQFDIPFIRLNGQAGLGVDIDENTLTKLTVKQSIIC</sequence>